<evidence type="ECO:0000313" key="3">
    <source>
        <dbReference type="Proteomes" id="UP000595001"/>
    </source>
</evidence>
<dbReference type="KEGG" id="hlt:I7X12_17230"/>
<feature type="compositionally biased region" description="Polar residues" evidence="1">
    <location>
        <begin position="179"/>
        <end position="204"/>
    </location>
</feature>
<feature type="region of interest" description="Disordered" evidence="1">
    <location>
        <begin position="174"/>
        <end position="204"/>
    </location>
</feature>
<evidence type="ECO:0000256" key="1">
    <source>
        <dbReference type="SAM" id="MobiDB-lite"/>
    </source>
</evidence>
<feature type="region of interest" description="Disordered" evidence="1">
    <location>
        <begin position="278"/>
        <end position="300"/>
    </location>
</feature>
<proteinExistence type="predicted"/>
<dbReference type="InterPro" id="IPR006311">
    <property type="entry name" value="TAT_signal"/>
</dbReference>
<keyword evidence="3" id="KW-1185">Reference proteome</keyword>
<protein>
    <submittedName>
        <fullName evidence="2">Polymer-forming cytoskeletal protein</fullName>
    </submittedName>
</protein>
<organism evidence="2 3">
    <name type="scientific">Halosimplex litoreum</name>
    <dbReference type="NCBI Taxonomy" id="1198301"/>
    <lineage>
        <taxon>Archaea</taxon>
        <taxon>Methanobacteriati</taxon>
        <taxon>Methanobacteriota</taxon>
        <taxon>Stenosarchaea group</taxon>
        <taxon>Halobacteria</taxon>
        <taxon>Halobacteriales</taxon>
        <taxon>Haloarculaceae</taxon>
        <taxon>Halosimplex</taxon>
    </lineage>
</organism>
<dbReference type="PROSITE" id="PS51318">
    <property type="entry name" value="TAT"/>
    <property type="match status" value="1"/>
</dbReference>
<dbReference type="AlphaFoldDB" id="A0A7T3KV00"/>
<accession>A0A7T3KV00</accession>
<reference evidence="2 3" key="1">
    <citation type="submission" date="2020-12" db="EMBL/GenBank/DDBJ databases">
        <title>Halosimplex halophilum sp. nov. and Halosimplex salinum sp. nov., two new members of the genus Halosimplex.</title>
        <authorList>
            <person name="Cui H.L."/>
        </authorList>
    </citation>
    <scope>NUCLEOTIDE SEQUENCE [LARGE SCALE GENOMIC DNA]</scope>
    <source>
        <strain evidence="2 3">YGH94</strain>
    </source>
</reference>
<dbReference type="RefSeq" id="WP_198061262.1">
    <property type="nucleotide sequence ID" value="NZ_CP065856.1"/>
</dbReference>
<dbReference type="EMBL" id="CP065856">
    <property type="protein sequence ID" value="QPV62458.1"/>
    <property type="molecule type" value="Genomic_DNA"/>
</dbReference>
<dbReference type="Proteomes" id="UP000595001">
    <property type="component" value="Chromosome"/>
</dbReference>
<evidence type="ECO:0000313" key="2">
    <source>
        <dbReference type="EMBL" id="QPV62458.1"/>
    </source>
</evidence>
<name>A0A7T3KV00_9EURY</name>
<sequence>MGEKLTRRAALACLGSGALAMGLGSSAFTSVEASRGVAVNIADQDETALLGIADESGSAEITDSDDSTVLFELIDNVGGILEGNLSVTMVRVTQSDGTVVQNPPLTASIDETVGGADQFGVRLRCNSTTDSLGDSYRVRLQFSATADNASIDAERVTTSAFPISCESSDVVVDGKENGNIDTSGSVDVTKNSTQNGDVSANGSVSVGKNGTVNGSIDAGGIVTLTGPGSTTINGDICASSDIVVGKNVRVNGSVRSKNGSVTLEKNARVTGEVVANQSVQDNGSKVPESRISENVSNVSC</sequence>
<gene>
    <name evidence="2" type="ORF">I7X12_17230</name>
</gene>
<dbReference type="GeneID" id="60590273"/>